<comment type="caution">
    <text evidence="2">The sequence shown here is derived from an EMBL/GenBank/DDBJ whole genome shotgun (WGS) entry which is preliminary data.</text>
</comment>
<evidence type="ECO:0000313" key="3">
    <source>
        <dbReference type="Proteomes" id="UP000280696"/>
    </source>
</evidence>
<reference evidence="2 3" key="1">
    <citation type="submission" date="2018-09" db="EMBL/GenBank/DDBJ databases">
        <title>Murine metabolic-syndrome-specific gut microbial biobank.</title>
        <authorList>
            <person name="Liu C."/>
        </authorList>
    </citation>
    <scope>NUCLEOTIDE SEQUENCE [LARGE SCALE GENOMIC DNA]</scope>
    <source>
        <strain evidence="2 3">0.1xD8-82</strain>
    </source>
</reference>
<dbReference type="EMBL" id="RAYQ01000015">
    <property type="protein sequence ID" value="RKI90279.1"/>
    <property type="molecule type" value="Genomic_DNA"/>
</dbReference>
<organism evidence="2 3">
    <name type="scientific">Parablautia intestinalis</name>
    <dbReference type="NCBI Taxonomy" id="2320100"/>
    <lineage>
        <taxon>Bacteria</taxon>
        <taxon>Bacillati</taxon>
        <taxon>Bacillota</taxon>
        <taxon>Clostridia</taxon>
        <taxon>Lachnospirales</taxon>
        <taxon>Lachnospiraceae</taxon>
        <taxon>Parablautia</taxon>
    </lineage>
</organism>
<name>A0A3A9AFX6_9FIRM</name>
<keyword evidence="3" id="KW-1185">Reference proteome</keyword>
<gene>
    <name evidence="2" type="ORF">D7V94_14245</name>
</gene>
<dbReference type="InterPro" id="IPR032531">
    <property type="entry name" value="DUF4956"/>
</dbReference>
<sequence length="224" mass="24773">MNFSDIFKRDFLASYTTEGVSVAHITAVLLITAVIAGYIFLVYRLITKKTFYSKNFNISLAAIAVITAGIILAVQSSIVISLGMVGALSIVRFRTAIKEPMDLCFLFWSIAVGICCGAHMTEIAVVLSLVLTVLVLILDRLPIGRAPMILVANLQDLEKEPLLMQKVSEFCKYYKVKSRNVTLGRCNLIVEVRALKEYEMMQALQKLEGVESVSLVSHDGEVTF</sequence>
<protein>
    <submittedName>
        <fullName evidence="2">DUF4956 domain-containing protein</fullName>
    </submittedName>
</protein>
<proteinExistence type="predicted"/>
<feature type="transmembrane region" description="Helical" evidence="1">
    <location>
        <begin position="105"/>
        <end position="138"/>
    </location>
</feature>
<dbReference type="RefSeq" id="WP_120470916.1">
    <property type="nucleotide sequence ID" value="NZ_CATAJS010000002.1"/>
</dbReference>
<keyword evidence="1" id="KW-0812">Transmembrane</keyword>
<dbReference type="AlphaFoldDB" id="A0A3A9AFX6"/>
<evidence type="ECO:0000313" key="2">
    <source>
        <dbReference type="EMBL" id="RKI90279.1"/>
    </source>
</evidence>
<dbReference type="Proteomes" id="UP000280696">
    <property type="component" value="Unassembled WGS sequence"/>
</dbReference>
<accession>A0A3A9AFX6</accession>
<feature type="transmembrane region" description="Helical" evidence="1">
    <location>
        <begin position="20"/>
        <end position="46"/>
    </location>
</feature>
<dbReference type="Pfam" id="PF16316">
    <property type="entry name" value="DUF4956"/>
    <property type="match status" value="1"/>
</dbReference>
<feature type="transmembrane region" description="Helical" evidence="1">
    <location>
        <begin position="58"/>
        <end position="85"/>
    </location>
</feature>
<keyword evidence="1" id="KW-0472">Membrane</keyword>
<evidence type="ECO:0000256" key="1">
    <source>
        <dbReference type="SAM" id="Phobius"/>
    </source>
</evidence>
<keyword evidence="1" id="KW-1133">Transmembrane helix</keyword>
<dbReference type="OrthoDB" id="9803265at2"/>